<reference evidence="3" key="1">
    <citation type="submission" date="2016-11" db="EMBL/GenBank/DDBJ databases">
        <authorList>
            <person name="Varghese N."/>
            <person name="Submissions S."/>
        </authorList>
    </citation>
    <scope>NUCLEOTIDE SEQUENCE [LARGE SCALE GENOMIC DNA]</scope>
    <source>
        <strain evidence="3">DSM 21264</strain>
    </source>
</reference>
<keyword evidence="1" id="KW-0732">Signal</keyword>
<feature type="chain" id="PRO_5012341200" description="Outer membrane protein beta-barrel domain-containing protein" evidence="1">
    <location>
        <begin position="20"/>
        <end position="141"/>
    </location>
</feature>
<dbReference type="AlphaFoldDB" id="A0A1M4Y276"/>
<name>A0A1M4Y276_VIBGA</name>
<protein>
    <recommendedName>
        <fullName evidence="4">Outer membrane protein beta-barrel domain-containing protein</fullName>
    </recommendedName>
</protein>
<evidence type="ECO:0008006" key="4">
    <source>
        <dbReference type="Google" id="ProtNLM"/>
    </source>
</evidence>
<organism evidence="2 3">
    <name type="scientific">Vibrio gazogenes DSM 21264 = NBRC 103151</name>
    <dbReference type="NCBI Taxonomy" id="1123492"/>
    <lineage>
        <taxon>Bacteria</taxon>
        <taxon>Pseudomonadati</taxon>
        <taxon>Pseudomonadota</taxon>
        <taxon>Gammaproteobacteria</taxon>
        <taxon>Vibrionales</taxon>
        <taxon>Vibrionaceae</taxon>
        <taxon>Vibrio</taxon>
    </lineage>
</organism>
<evidence type="ECO:0000313" key="3">
    <source>
        <dbReference type="Proteomes" id="UP000184159"/>
    </source>
</evidence>
<dbReference type="EMBL" id="FQUH01000004">
    <property type="protein sequence ID" value="SHE99815.1"/>
    <property type="molecule type" value="Genomic_DNA"/>
</dbReference>
<dbReference type="Proteomes" id="UP000184159">
    <property type="component" value="Unassembled WGS sequence"/>
</dbReference>
<evidence type="ECO:0000313" key="2">
    <source>
        <dbReference type="EMBL" id="SHE99815.1"/>
    </source>
</evidence>
<evidence type="ECO:0000256" key="1">
    <source>
        <dbReference type="SAM" id="SignalP"/>
    </source>
</evidence>
<dbReference type="RefSeq" id="WP_072956918.1">
    <property type="nucleotide sequence ID" value="NZ_FQUH01000004.1"/>
</dbReference>
<accession>A0A1M4Y276</accession>
<keyword evidence="3" id="KW-1185">Reference proteome</keyword>
<sequence length="141" mass="15330">MRIMTIAIGALTLSSFAYAASSVTSSPQVAVGIGVDQGLSAVLELNDQYRISAGNDGMSADYLFKKGQFEQPNIPVDWYVGAGGWTEWGDDDNDFGVRLPLGVDWTYKNRIHVYGQVHPELDLHDDVELQLGAAAGVSYQF</sequence>
<gene>
    <name evidence="2" type="ORF">SAMN02745781_01256</name>
</gene>
<feature type="signal peptide" evidence="1">
    <location>
        <begin position="1"/>
        <end position="19"/>
    </location>
</feature>
<proteinExistence type="predicted"/>